<dbReference type="InterPro" id="IPR036388">
    <property type="entry name" value="WH-like_DNA-bd_sf"/>
</dbReference>
<dbReference type="InterPro" id="IPR000835">
    <property type="entry name" value="HTH_MarR-typ"/>
</dbReference>
<accession>A0ABT2F5L5</accession>
<keyword evidence="2" id="KW-0238">DNA-binding</keyword>
<evidence type="ECO:0000313" key="6">
    <source>
        <dbReference type="Proteomes" id="UP001206548"/>
    </source>
</evidence>
<feature type="domain" description="HTH marR-type" evidence="4">
    <location>
        <begin position="3"/>
        <end position="131"/>
    </location>
</feature>
<evidence type="ECO:0000256" key="1">
    <source>
        <dbReference type="ARBA" id="ARBA00023015"/>
    </source>
</evidence>
<proteinExistence type="predicted"/>
<dbReference type="InterPro" id="IPR036390">
    <property type="entry name" value="WH_DNA-bd_sf"/>
</dbReference>
<comment type="caution">
    <text evidence="5">The sequence shown here is derived from an EMBL/GenBank/DDBJ whole genome shotgun (WGS) entry which is preliminary data.</text>
</comment>
<dbReference type="Pfam" id="PF01047">
    <property type="entry name" value="MarR"/>
    <property type="match status" value="1"/>
</dbReference>
<dbReference type="Gene3D" id="1.10.10.10">
    <property type="entry name" value="Winged helix-like DNA-binding domain superfamily/Winged helix DNA-binding domain"/>
    <property type="match status" value="1"/>
</dbReference>
<dbReference type="PANTHER" id="PTHR42756:SF1">
    <property type="entry name" value="TRANSCRIPTIONAL REPRESSOR OF EMRAB OPERON"/>
    <property type="match status" value="1"/>
</dbReference>
<protein>
    <submittedName>
        <fullName evidence="5">MarR family transcriptional regulator</fullName>
    </submittedName>
</protein>
<keyword evidence="6" id="KW-1185">Reference proteome</keyword>
<keyword evidence="1" id="KW-0805">Transcription regulation</keyword>
<reference evidence="5 6" key="1">
    <citation type="journal article" date="2023" name="Int. J. Syst. Evol. Microbiol.">
        <title>Streptococcus sciuri sp. nov., Staphylococcus marylandisciuri sp. nov. and Staphylococcus americanisciuri sp. nov., isolated from faeces of eastern grey squirrel (Sciurus carolinensis).</title>
        <authorList>
            <person name="Volokhov D.V."/>
            <person name="Zagorodnyaya T.A."/>
            <person name="Furtak V.A."/>
            <person name="Nattanmai G."/>
            <person name="Randall L."/>
            <person name="Jose S."/>
            <person name="Gao Y."/>
            <person name="Eisenberg T."/>
            <person name="Delmonte P."/>
            <person name="Blom J."/>
            <person name="Mitchell K.K."/>
        </authorList>
    </citation>
    <scope>NUCLEOTIDE SEQUENCE [LARGE SCALE GENOMIC DNA]</scope>
    <source>
        <strain evidence="5 6">SQ9-PEA</strain>
    </source>
</reference>
<dbReference type="PANTHER" id="PTHR42756">
    <property type="entry name" value="TRANSCRIPTIONAL REGULATOR, MARR"/>
    <property type="match status" value="1"/>
</dbReference>
<keyword evidence="3" id="KW-0804">Transcription</keyword>
<dbReference type="EMBL" id="JANUXX010000001">
    <property type="protein sequence ID" value="MCS4487763.1"/>
    <property type="molecule type" value="Genomic_DNA"/>
</dbReference>
<dbReference type="Proteomes" id="UP001206548">
    <property type="component" value="Unassembled WGS sequence"/>
</dbReference>
<gene>
    <name evidence="5" type="ORF">NXS10_02080</name>
</gene>
<sequence length="131" mass="14851">MEGIELFHQVMCVYKKNLAGASQVLAEHDITVAQMDVLCTLSRMGPQTQQELANHAQVTKGNMAQILAKMEKSDLVSRTQNQRSKEIRLTEKSRELYAAILPALETYHENFFVSLSGEEKVTLHHLLKKIK</sequence>
<dbReference type="SMART" id="SM00347">
    <property type="entry name" value="HTH_MARR"/>
    <property type="match status" value="1"/>
</dbReference>
<evidence type="ECO:0000259" key="4">
    <source>
        <dbReference type="PROSITE" id="PS50995"/>
    </source>
</evidence>
<dbReference type="PROSITE" id="PS50995">
    <property type="entry name" value="HTH_MARR_2"/>
    <property type="match status" value="1"/>
</dbReference>
<dbReference type="RefSeq" id="WP_259137112.1">
    <property type="nucleotide sequence ID" value="NZ_JANUXX010000001.1"/>
</dbReference>
<evidence type="ECO:0000313" key="5">
    <source>
        <dbReference type="EMBL" id="MCS4487763.1"/>
    </source>
</evidence>
<dbReference type="PRINTS" id="PR00598">
    <property type="entry name" value="HTHMARR"/>
</dbReference>
<dbReference type="SUPFAM" id="SSF46785">
    <property type="entry name" value="Winged helix' DNA-binding domain"/>
    <property type="match status" value="1"/>
</dbReference>
<name>A0ABT2F5L5_9STRE</name>
<evidence type="ECO:0000256" key="3">
    <source>
        <dbReference type="ARBA" id="ARBA00023163"/>
    </source>
</evidence>
<evidence type="ECO:0000256" key="2">
    <source>
        <dbReference type="ARBA" id="ARBA00023125"/>
    </source>
</evidence>
<organism evidence="5 6">
    <name type="scientific">Streptococcus sciuri</name>
    <dbReference type="NCBI Taxonomy" id="2973939"/>
    <lineage>
        <taxon>Bacteria</taxon>
        <taxon>Bacillati</taxon>
        <taxon>Bacillota</taxon>
        <taxon>Bacilli</taxon>
        <taxon>Lactobacillales</taxon>
        <taxon>Streptococcaceae</taxon>
        <taxon>Streptococcus</taxon>
    </lineage>
</organism>